<keyword evidence="3" id="KW-1185">Reference proteome</keyword>
<accession>A0A6G7K7E2</accession>
<proteinExistence type="predicted"/>
<feature type="binding site" evidence="1">
    <location>
        <position position="173"/>
    </location>
    <ligand>
        <name>Zn(2+)</name>
        <dbReference type="ChEBI" id="CHEBI:29105"/>
    </ligand>
</feature>
<dbReference type="PANTHER" id="PTHR30037:SF4">
    <property type="entry name" value="DNA-3-METHYLADENINE GLYCOSYLASE I"/>
    <property type="match status" value="1"/>
</dbReference>
<dbReference type="InterPro" id="IPR052891">
    <property type="entry name" value="DNA-3mA_glycosylase"/>
</dbReference>
<protein>
    <submittedName>
        <fullName evidence="2">DNA-3-methyladenine glycosylase I</fullName>
    </submittedName>
</protein>
<reference evidence="2 3" key="1">
    <citation type="journal article" date="2017" name="Int. J. Syst. Evol. Microbiol.">
        <title>Jeotgalibaca porci sp. nov. and Jeotgalibaca arthritidis sp. nov., isolated from pigs, and emended description of the genus Jeotgalibaca.</title>
        <authorList>
            <person name="Zamora L."/>
            <person name="Perez-Sancho M."/>
            <person name="Dominguez L."/>
            <person name="Fernandez-Garayzabal J.F."/>
            <person name="Vela A.I."/>
        </authorList>
    </citation>
    <scope>NUCLEOTIDE SEQUENCE [LARGE SCALE GENOMIC DNA]</scope>
    <source>
        <strain evidence="2 3">CECT 9157</strain>
    </source>
</reference>
<keyword evidence="1" id="KW-0479">Metal-binding</keyword>
<dbReference type="PANTHER" id="PTHR30037">
    <property type="entry name" value="DNA-3-METHYLADENINE GLYCOSYLASE 1"/>
    <property type="match status" value="1"/>
</dbReference>
<dbReference type="GO" id="GO:0046872">
    <property type="term" value="F:metal ion binding"/>
    <property type="evidence" value="ECO:0007669"/>
    <property type="project" value="UniProtKB-KW"/>
</dbReference>
<evidence type="ECO:0000313" key="3">
    <source>
        <dbReference type="Proteomes" id="UP000501451"/>
    </source>
</evidence>
<dbReference type="Proteomes" id="UP000501451">
    <property type="component" value="Chromosome"/>
</dbReference>
<dbReference type="GO" id="GO:0006284">
    <property type="term" value="P:base-excision repair"/>
    <property type="evidence" value="ECO:0007669"/>
    <property type="project" value="InterPro"/>
</dbReference>
<sequence>MKRCEWVEGKPEFYLDYHDRVWGKACHDDQDLFKWLVLETFSTGLSWQIILSKKTAFEEAFDSFDVLTVSEYQEEKIAELMANSAIVRHRGKIEASIQNAKAFLAIQEEFGQFDTYIWSFTDQKTLMRQSTERLTQSDLSDNITADLKKRGFKWVGSVTIYSYLQAIGIINDHDPNCTFK</sequence>
<dbReference type="Pfam" id="PF03352">
    <property type="entry name" value="Adenine_glyco"/>
    <property type="match status" value="1"/>
</dbReference>
<dbReference type="SUPFAM" id="SSF48150">
    <property type="entry name" value="DNA-glycosylase"/>
    <property type="match status" value="1"/>
</dbReference>
<feature type="binding site" evidence="1">
    <location>
        <position position="18"/>
    </location>
    <ligand>
        <name>Zn(2+)</name>
        <dbReference type="ChEBI" id="CHEBI:29105"/>
    </ligand>
</feature>
<dbReference type="AlphaFoldDB" id="A0A6G7K7E2"/>
<dbReference type="InterPro" id="IPR011257">
    <property type="entry name" value="DNA_glycosylase"/>
</dbReference>
<organism evidence="2 3">
    <name type="scientific">Jeotgalibaca arthritidis</name>
    <dbReference type="NCBI Taxonomy" id="1868794"/>
    <lineage>
        <taxon>Bacteria</taxon>
        <taxon>Bacillati</taxon>
        <taxon>Bacillota</taxon>
        <taxon>Bacilli</taxon>
        <taxon>Lactobacillales</taxon>
        <taxon>Carnobacteriaceae</taxon>
        <taxon>Jeotgalibaca</taxon>
    </lineage>
</organism>
<dbReference type="EMBL" id="CP049740">
    <property type="protein sequence ID" value="QII81157.1"/>
    <property type="molecule type" value="Genomic_DNA"/>
</dbReference>
<dbReference type="Gene3D" id="1.10.340.30">
    <property type="entry name" value="Hypothetical protein, domain 2"/>
    <property type="match status" value="1"/>
</dbReference>
<name>A0A6G7K7E2_9LACT</name>
<dbReference type="InterPro" id="IPR005019">
    <property type="entry name" value="Adenine_glyco"/>
</dbReference>
<dbReference type="GO" id="GO:0008725">
    <property type="term" value="F:DNA-3-methyladenine glycosylase activity"/>
    <property type="evidence" value="ECO:0007669"/>
    <property type="project" value="InterPro"/>
</dbReference>
<feature type="binding site" evidence="1">
    <location>
        <position position="177"/>
    </location>
    <ligand>
        <name>Zn(2+)</name>
        <dbReference type="ChEBI" id="CHEBI:29105"/>
    </ligand>
</feature>
<feature type="binding site" evidence="1">
    <location>
        <position position="4"/>
    </location>
    <ligand>
        <name>Zn(2+)</name>
        <dbReference type="ChEBI" id="CHEBI:29105"/>
    </ligand>
</feature>
<dbReference type="RefSeq" id="WP_166160598.1">
    <property type="nucleotide sequence ID" value="NZ_CP049740.1"/>
</dbReference>
<dbReference type="KEGG" id="jar:G7057_00845"/>
<gene>
    <name evidence="2" type="ORF">G7057_00845</name>
</gene>
<evidence type="ECO:0000313" key="2">
    <source>
        <dbReference type="EMBL" id="QII81157.1"/>
    </source>
</evidence>
<evidence type="ECO:0000256" key="1">
    <source>
        <dbReference type="PIRSR" id="PIRSR605019-1"/>
    </source>
</evidence>
<keyword evidence="1" id="KW-0862">Zinc</keyword>